<dbReference type="Gene3D" id="1.20.120.1630">
    <property type="match status" value="1"/>
</dbReference>
<name>A0A2G5CUK9_AQUCA</name>
<organism evidence="2 3">
    <name type="scientific">Aquilegia coerulea</name>
    <name type="common">Rocky mountain columbine</name>
    <dbReference type="NCBI Taxonomy" id="218851"/>
    <lineage>
        <taxon>Eukaryota</taxon>
        <taxon>Viridiplantae</taxon>
        <taxon>Streptophyta</taxon>
        <taxon>Embryophyta</taxon>
        <taxon>Tracheophyta</taxon>
        <taxon>Spermatophyta</taxon>
        <taxon>Magnoliopsida</taxon>
        <taxon>Ranunculales</taxon>
        <taxon>Ranunculaceae</taxon>
        <taxon>Thalictroideae</taxon>
        <taxon>Aquilegia</taxon>
    </lineage>
</organism>
<keyword evidence="1" id="KW-0812">Transmembrane</keyword>
<accession>A0A2G5CUK9</accession>
<dbReference type="OrthoDB" id="201504at2759"/>
<feature type="transmembrane region" description="Helical" evidence="1">
    <location>
        <begin position="203"/>
        <end position="221"/>
    </location>
</feature>
<keyword evidence="1" id="KW-0472">Membrane</keyword>
<dbReference type="PROSITE" id="PS50244">
    <property type="entry name" value="S5A_REDUCTASE"/>
    <property type="match status" value="1"/>
</dbReference>
<dbReference type="InParanoid" id="A0A2G5CUK9"/>
<evidence type="ECO:0000256" key="1">
    <source>
        <dbReference type="SAM" id="Phobius"/>
    </source>
</evidence>
<proteinExistence type="predicted"/>
<dbReference type="EMBL" id="KZ305054">
    <property type="protein sequence ID" value="PIA34975.1"/>
    <property type="molecule type" value="Genomic_DNA"/>
</dbReference>
<gene>
    <name evidence="2" type="ORF">AQUCO_03700317v1</name>
</gene>
<feature type="transmembrane region" description="Helical" evidence="1">
    <location>
        <begin position="259"/>
        <end position="276"/>
    </location>
</feature>
<dbReference type="PANTHER" id="PTHR32251">
    <property type="entry name" value="3-OXO-5-ALPHA-STEROID 4-DEHYDROGENASE"/>
    <property type="match status" value="1"/>
</dbReference>
<feature type="transmembrane region" description="Helical" evidence="1">
    <location>
        <begin position="167"/>
        <end position="191"/>
    </location>
</feature>
<reference evidence="2 3" key="1">
    <citation type="submission" date="2017-09" db="EMBL/GenBank/DDBJ databases">
        <title>WGS assembly of Aquilegia coerulea Goldsmith.</title>
        <authorList>
            <person name="Hodges S."/>
            <person name="Kramer E."/>
            <person name="Nordborg M."/>
            <person name="Tomkins J."/>
            <person name="Borevitz J."/>
            <person name="Derieg N."/>
            <person name="Yan J."/>
            <person name="Mihaltcheva S."/>
            <person name="Hayes R.D."/>
            <person name="Rokhsar D."/>
        </authorList>
    </citation>
    <scope>NUCLEOTIDE SEQUENCE [LARGE SCALE GENOMIC DNA]</scope>
    <source>
        <strain evidence="3">cv. Goldsmith</strain>
    </source>
</reference>
<sequence length="339" mass="40213">MKMSAHQLNTKMGSLRRALVAILVPLPSIVFYLTFLQHYNTFKSSSTTANATTLHAIWIWCFDHPLLLAIFLFFMNVDVLFWIISLIQSSHWMIDLYWTVLPVMLVNYFATHPHSKFNALRSIVMMSLTYTWSIRLSHSYFRRERWQCGAREDWRFTSMRKQYGKRWWWLSFFAVYISQQVLMMGVCLPMYAVHSVDKPWNMWDTTATIICVCGIICAYFADTQLHKFLSKNDELKEHGKPSEAILDKGLWRYSRHPNYFGEQVWWWGLVVFGWNVGYGWTLIGSLMNSLCLAYVTGLVEQRMLKHEYRSNAYQRYQKTTSVWIPWFKLSDEGEKDKNT</sequence>
<dbReference type="GO" id="GO:0016020">
    <property type="term" value="C:membrane"/>
    <property type="evidence" value="ECO:0007669"/>
    <property type="project" value="TreeGrafter"/>
</dbReference>
<dbReference type="Pfam" id="PF06966">
    <property type="entry name" value="DUF1295"/>
    <property type="match status" value="1"/>
</dbReference>
<feature type="transmembrane region" description="Helical" evidence="1">
    <location>
        <begin position="20"/>
        <end position="37"/>
    </location>
</feature>
<evidence type="ECO:0000313" key="3">
    <source>
        <dbReference type="Proteomes" id="UP000230069"/>
    </source>
</evidence>
<dbReference type="Proteomes" id="UP000230069">
    <property type="component" value="Unassembled WGS sequence"/>
</dbReference>
<evidence type="ECO:0000313" key="2">
    <source>
        <dbReference type="EMBL" id="PIA34975.1"/>
    </source>
</evidence>
<keyword evidence="1" id="KW-1133">Transmembrane helix</keyword>
<protein>
    <submittedName>
        <fullName evidence="2">Uncharacterized protein</fullName>
    </submittedName>
</protein>
<keyword evidence="3" id="KW-1185">Reference proteome</keyword>
<dbReference type="PANTHER" id="PTHR32251:SF23">
    <property type="entry name" value="3-OXO-5-ALPHA-STEROID 4-DEHYDROGENASE (DUF1295)"/>
    <property type="match status" value="1"/>
</dbReference>
<feature type="transmembrane region" description="Helical" evidence="1">
    <location>
        <begin position="57"/>
        <end position="84"/>
    </location>
</feature>
<dbReference type="InterPro" id="IPR010721">
    <property type="entry name" value="UstE-like"/>
</dbReference>
<dbReference type="AlphaFoldDB" id="A0A2G5CUK9"/>